<feature type="region of interest" description="Disordered" evidence="1">
    <location>
        <begin position="1"/>
        <end position="111"/>
    </location>
</feature>
<dbReference type="AlphaFoldDB" id="A0A1I5V2K5"/>
<dbReference type="Proteomes" id="UP000199137">
    <property type="component" value="Unassembled WGS sequence"/>
</dbReference>
<feature type="compositionally biased region" description="Basic residues" evidence="1">
    <location>
        <begin position="33"/>
        <end position="45"/>
    </location>
</feature>
<dbReference type="Gene3D" id="3.60.15.10">
    <property type="entry name" value="Ribonuclease Z/Hydroxyacylglutathione hydrolase-like"/>
    <property type="match status" value="1"/>
</dbReference>
<proteinExistence type="predicted"/>
<gene>
    <name evidence="2" type="ORF">SAMN05421854_108188</name>
</gene>
<accession>A0A1I5V2K5</accession>
<organism evidence="2 3">
    <name type="scientific">Amycolatopsis rubida</name>
    <dbReference type="NCBI Taxonomy" id="112413"/>
    <lineage>
        <taxon>Bacteria</taxon>
        <taxon>Bacillati</taxon>
        <taxon>Actinomycetota</taxon>
        <taxon>Actinomycetes</taxon>
        <taxon>Pseudonocardiales</taxon>
        <taxon>Pseudonocardiaceae</taxon>
        <taxon>Amycolatopsis</taxon>
    </lineage>
</organism>
<evidence type="ECO:0000313" key="2">
    <source>
        <dbReference type="EMBL" id="SFQ01701.1"/>
    </source>
</evidence>
<protein>
    <submittedName>
        <fullName evidence="2">Uncharacterized protein</fullName>
    </submittedName>
</protein>
<evidence type="ECO:0000313" key="3">
    <source>
        <dbReference type="Proteomes" id="UP000199137"/>
    </source>
</evidence>
<sequence length="237" mass="26521">MSTVHPMSRVEFTRASRTGMGAAIRSTRDVPAHRRRTGPHPRPAHAPRGDGAHRPRPGCRSARADRPLPRPLHHRRVPRLDLAPLHRNHPRRPGDHFPPHPRPPAARSSTRLACAPGRRLRRVRGRREPRPAGRHLLPRQRIHDRDRQAMGHTPITTTLPTLTNHPGTTRWAHTHLNNTNPVMDPTGPEHAAALQAGAELPPLGTEFALQPETARSACEPVVRGTLRECFETRVVSR</sequence>
<dbReference type="InterPro" id="IPR036866">
    <property type="entry name" value="RibonucZ/Hydroxyglut_hydro"/>
</dbReference>
<dbReference type="EMBL" id="FOWC01000008">
    <property type="protein sequence ID" value="SFQ01701.1"/>
    <property type="molecule type" value="Genomic_DNA"/>
</dbReference>
<evidence type="ECO:0000256" key="1">
    <source>
        <dbReference type="SAM" id="MobiDB-lite"/>
    </source>
</evidence>
<name>A0A1I5V2K5_9PSEU</name>
<reference evidence="2 3" key="1">
    <citation type="submission" date="2016-10" db="EMBL/GenBank/DDBJ databases">
        <authorList>
            <person name="de Groot N.N."/>
        </authorList>
    </citation>
    <scope>NUCLEOTIDE SEQUENCE [LARGE SCALE GENOMIC DNA]</scope>
    <source>
        <strain evidence="2 3">DSM 44637</strain>
    </source>
</reference>
<dbReference type="STRING" id="112413.SAMN05421854_108188"/>